<sequence>MHTDQAQTGWLRTVLSIADIEEGLQQASPVLAARARALGESARPRRRDVRRAVLSVARYLLRAAHRPTPFGLFAGVTTAEFGPRVQACWGSEPVAVVRASAPWLADVITCLESCPELLSHLTVIANSTMTTRGDRLIVPYQPRPTGNGTRAVEVSLAHTVPVSTVLAAARGPARIGDVKDKLLADFPEAGPDHVDALLKELVERHALITCLHAPSTETNALRYLLDQLAAVEADRVKPVADLVEALREIHASLRRANTRSLAQARSERGSVTERMRALMPGRKHPLAVDLRLTDADLTLPTEVAREAERAAFVLARLSAAPFGAAEWKAHHMRFYERFGIGSMVPLKDVVADSGVGFPDGYPGTVPAERRPISERDEALVRLAQAAVLDGRDEVILDESVIADLAQGEEPVRLPPHLELAVGVHADSVRGLERGDFRLEVVSVSRGAGVSMGRFLDTLPEREGSLIAAELSDLPTADHNTVAAQLSFSPLVAETAHVARSPQTLPHVISLDEYRPPSDTVLTADDLAVGCDGRRMYLAVPDQGRRVEAVGMHALNLHTHTPPLARYLIELSRAQCATVTVFDWGAARTMPFLPRLRYGRAILAAARWRLEPTELPRQPAAWGAWDEAFADWRTRRRLPARVCLTEGDRRLLLDLKHSGHRVLLRTHLNRGTPAVLTEHLAETGWCQGRAHEVVIPLKATEPPAWPRLPAPTQARLIGRDRHDAPAASDVLLASLYGDIRRQDTILSRHLPDLLDGLDGPPWWYVRFRDPDQHLRLRIALPEPDAFGAVAAKVSAWADDLHRAGLLREVRYPTSYPETGRWGSGPAWQAAEDVFRTDSRALLAQLRLPKRPPRRALVTAHTVAIASAFLGSASAAMQWLIANIPARAPEPLPRHELTEAVRLADPRDQWQALTAVPGGTAIVQAWRDRDRALSVYRERLHGPHAQGIGLDDVLRSLLHVHFVRAVAVDFPEEAICLYLARAAAQAWTARTTGRKP</sequence>
<dbReference type="OrthoDB" id="1273722at2"/>
<gene>
    <name evidence="3" type="ORF">DQ392_01925</name>
</gene>
<feature type="domain" description="Thiopeptide-type bacteriocin biosynthesis" evidence="2">
    <location>
        <begin position="732"/>
        <end position="981"/>
    </location>
</feature>
<evidence type="ECO:0000259" key="2">
    <source>
        <dbReference type="Pfam" id="PF14028"/>
    </source>
</evidence>
<evidence type="ECO:0000313" key="4">
    <source>
        <dbReference type="Proteomes" id="UP000253507"/>
    </source>
</evidence>
<dbReference type="Pfam" id="PF04738">
    <property type="entry name" value="Lant_dehydr_N"/>
    <property type="match status" value="1"/>
</dbReference>
<evidence type="ECO:0000259" key="1">
    <source>
        <dbReference type="Pfam" id="PF04738"/>
    </source>
</evidence>
<dbReference type="NCBIfam" id="TIGR03891">
    <property type="entry name" value="thiopep_ocin"/>
    <property type="match status" value="1"/>
</dbReference>
<organism evidence="3 4">
    <name type="scientific">Streptomyces reniochalinae</name>
    <dbReference type="NCBI Taxonomy" id="2250578"/>
    <lineage>
        <taxon>Bacteria</taxon>
        <taxon>Bacillati</taxon>
        <taxon>Actinomycetota</taxon>
        <taxon>Actinomycetes</taxon>
        <taxon>Kitasatosporales</taxon>
        <taxon>Streptomycetaceae</taxon>
        <taxon>Streptomyces</taxon>
    </lineage>
</organism>
<dbReference type="InterPro" id="IPR023809">
    <property type="entry name" value="Thiopep_bacteriocin_synth_dom"/>
</dbReference>
<dbReference type="RefSeq" id="WP_114013668.1">
    <property type="nucleotide sequence ID" value="NZ_QOIM01000018.1"/>
</dbReference>
<keyword evidence="4" id="KW-1185">Reference proteome</keyword>
<dbReference type="Pfam" id="PF14028">
    <property type="entry name" value="Lant_dehydr_C"/>
    <property type="match status" value="1"/>
</dbReference>
<accession>A0A367F4H4</accession>
<name>A0A367F4H4_9ACTN</name>
<dbReference type="EMBL" id="QOIM01000018">
    <property type="protein sequence ID" value="RCG25274.1"/>
    <property type="molecule type" value="Genomic_DNA"/>
</dbReference>
<dbReference type="InterPro" id="IPR006827">
    <property type="entry name" value="Lant_deHydtase_N"/>
</dbReference>
<comment type="caution">
    <text evidence="3">The sequence shown here is derived from an EMBL/GenBank/DDBJ whole genome shotgun (WGS) entry which is preliminary data.</text>
</comment>
<dbReference type="AlphaFoldDB" id="A0A367F4H4"/>
<protein>
    <submittedName>
        <fullName evidence="3">Lantibiotic dehydratase</fullName>
    </submittedName>
</protein>
<reference evidence="3 4" key="1">
    <citation type="submission" date="2018-06" db="EMBL/GenBank/DDBJ databases">
        <title>Streptomyces reniochalinae sp. nov. and Streptomyces diacarnus sp. nov. from marine sponges.</title>
        <authorList>
            <person name="Li L."/>
        </authorList>
    </citation>
    <scope>NUCLEOTIDE SEQUENCE [LARGE SCALE GENOMIC DNA]</scope>
    <source>
        <strain evidence="3 4">LHW50302</strain>
    </source>
</reference>
<proteinExistence type="predicted"/>
<evidence type="ECO:0000313" key="3">
    <source>
        <dbReference type="EMBL" id="RCG25274.1"/>
    </source>
</evidence>
<feature type="domain" description="Lantibiotic dehydratase N-terminal" evidence="1">
    <location>
        <begin position="20"/>
        <end position="663"/>
    </location>
</feature>
<dbReference type="Proteomes" id="UP000253507">
    <property type="component" value="Unassembled WGS sequence"/>
</dbReference>